<dbReference type="Pfam" id="PF17785">
    <property type="entry name" value="PUA_3"/>
    <property type="match status" value="1"/>
</dbReference>
<evidence type="ECO:0000256" key="4">
    <source>
        <dbReference type="ARBA" id="ARBA00022679"/>
    </source>
</evidence>
<dbReference type="CDD" id="cd02440">
    <property type="entry name" value="AdoMet_MTases"/>
    <property type="match status" value="1"/>
</dbReference>
<dbReference type="AlphaFoldDB" id="H6SJ52"/>
<evidence type="ECO:0000256" key="2">
    <source>
        <dbReference type="ARBA" id="ARBA00022490"/>
    </source>
</evidence>
<dbReference type="GO" id="GO:0032259">
    <property type="term" value="P:methylation"/>
    <property type="evidence" value="ECO:0007669"/>
    <property type="project" value="UniProtKB-KW"/>
</dbReference>
<evidence type="ECO:0000256" key="6">
    <source>
        <dbReference type="ARBA" id="ARBA00038091"/>
    </source>
</evidence>
<dbReference type="CDD" id="cd21153">
    <property type="entry name" value="PUA_RlmI"/>
    <property type="match status" value="1"/>
</dbReference>
<gene>
    <name evidence="10" type="ORF">RSPPHO_01391</name>
</gene>
<dbReference type="EMBL" id="HE663493">
    <property type="protein sequence ID" value="CCG08017.1"/>
    <property type="molecule type" value="Genomic_DNA"/>
</dbReference>
<dbReference type="Proteomes" id="UP000033220">
    <property type="component" value="Chromosome DSM 122"/>
</dbReference>
<keyword evidence="3 10" id="KW-0489">Methyltransferase</keyword>
<evidence type="ECO:0000256" key="7">
    <source>
        <dbReference type="SAM" id="MobiDB-lite"/>
    </source>
</evidence>
<dbReference type="Gene3D" id="3.40.50.150">
    <property type="entry name" value="Vaccinia Virus protein VP39"/>
    <property type="match status" value="1"/>
</dbReference>
<dbReference type="KEGG" id="rpm:RSPPHO_01391"/>
<comment type="subcellular location">
    <subcellularLocation>
        <location evidence="1">Cytoplasm</location>
    </subcellularLocation>
</comment>
<feature type="domain" description="S-adenosylmethionine-dependent methyltransferase" evidence="8">
    <location>
        <begin position="551"/>
        <end position="726"/>
    </location>
</feature>
<dbReference type="InterPro" id="IPR041532">
    <property type="entry name" value="RlmI-like_PUA"/>
</dbReference>
<dbReference type="PROSITE" id="PS50890">
    <property type="entry name" value="PUA"/>
    <property type="match status" value="1"/>
</dbReference>
<evidence type="ECO:0000259" key="9">
    <source>
        <dbReference type="Pfam" id="PF17785"/>
    </source>
</evidence>
<evidence type="ECO:0000313" key="10">
    <source>
        <dbReference type="EMBL" id="CCG08017.1"/>
    </source>
</evidence>
<name>H6SJ52_PARPM</name>
<dbReference type="PANTHER" id="PTHR42873:SF1">
    <property type="entry name" value="S-ADENOSYLMETHIONINE-DEPENDENT METHYLTRANSFERASE DOMAIN-CONTAINING PROTEIN"/>
    <property type="match status" value="1"/>
</dbReference>
<dbReference type="InterPro" id="IPR029063">
    <property type="entry name" value="SAM-dependent_MTases_sf"/>
</dbReference>
<dbReference type="GO" id="GO:0005737">
    <property type="term" value="C:cytoplasm"/>
    <property type="evidence" value="ECO:0007669"/>
    <property type="project" value="UniProtKB-SubCell"/>
</dbReference>
<feature type="region of interest" description="Disordered" evidence="7">
    <location>
        <begin position="165"/>
        <end position="259"/>
    </location>
</feature>
<evidence type="ECO:0000256" key="1">
    <source>
        <dbReference type="ARBA" id="ARBA00004496"/>
    </source>
</evidence>
<dbReference type="GO" id="GO:0003723">
    <property type="term" value="F:RNA binding"/>
    <property type="evidence" value="ECO:0007669"/>
    <property type="project" value="InterPro"/>
</dbReference>
<dbReference type="PANTHER" id="PTHR42873">
    <property type="entry name" value="RIBOSOMAL RNA LARGE SUBUNIT METHYLTRANSFERASE"/>
    <property type="match status" value="1"/>
</dbReference>
<sequence length="762" mass="82311">MGPVGQGGVMKMVRPRPDIKKNQGPKVNNGQAITVNRAFRLLGDKIIHDPEETRRQEEPDRIVAVPPLGHGILDAGKEAVALDPTLAPEEHHGGRKIIAQVQESDGDNEGQIKPVGHINMRLAALQESSEKLGQIQNPYHGQHQVRIPLRLGVFPPLRNAQKIAAAGHDQKDLIPPEDQPAQPRPAIKRRPTGSLHHEQGGAQQDVAAKGKNHHRRVKGAHAAKGRPWGVKIQRGKGQLPSDKIPGHKAQNPPDHRSQDESLDHALFVGACIPPMRAQRACRLRHGSLLVNAWAGRRGWIRWPVRPGDGSGYQNSFRVWACLLAAIDVDQYPPERMDLPSPGPVVSPECLWSPCMLPQDTLAFPSPDPTALPVVRLLAGHAKRLRQGHPWVFSNEVVMDAAAKALAPGQLVVVSDAGDERLAVATFTPHSLIAARILDRDPNAVIDAAWLERRLKRAAALRHRLPGGTHGRLVHGEADGLPGLVIDRLGDVIAVQANTAGWERLTELVLDVLERLFAPRALVLINDAGVRALEGLPLETRLARGHLEGPVSVEENGFTYRAHLLDGQKTGWFFDQRLNRAFVASLSRGQSVLDVCTYAGGFGLLALAQGARSAHLVDRSAASLALAEEAARAAGLAERLTTETGDAFTTLEALGRAGRRFGVVICDPPAFAKTRKDVAVAAKGYRKMARLAAALVEPGGILFTASCSHHMPADRFQDETAHGISQAGRTARLLQTAGAGPDHPVHPALPESAYLKALTWSLD</sequence>
<keyword evidence="5" id="KW-0949">S-adenosyl-L-methionine</keyword>
<dbReference type="PATRIC" id="fig|1150469.3.peg.1569"/>
<reference evidence="10 11" key="1">
    <citation type="submission" date="2012-02" db="EMBL/GenBank/DDBJ databases">
        <title>Shotgun genome sequence of Phaeospirillum photometricum DSM 122.</title>
        <authorList>
            <person name="Duquesne K."/>
            <person name="Sturgis J."/>
        </authorList>
    </citation>
    <scope>NUCLEOTIDE SEQUENCE [LARGE SCALE GENOMIC DNA]</scope>
    <source>
        <strain evidence="11">DSM122</strain>
    </source>
</reference>
<dbReference type="eggNOG" id="COG1092">
    <property type="taxonomic scope" value="Bacteria"/>
</dbReference>
<dbReference type="Gene3D" id="2.30.130.10">
    <property type="entry name" value="PUA domain"/>
    <property type="match status" value="1"/>
</dbReference>
<keyword evidence="2" id="KW-0963">Cytoplasm</keyword>
<dbReference type="STRING" id="1150469.RSPPHO_01391"/>
<protein>
    <submittedName>
        <fullName evidence="10">Predicted SAM-dependent methyltransferase</fullName>
    </submittedName>
</protein>
<evidence type="ECO:0000313" key="11">
    <source>
        <dbReference type="Proteomes" id="UP000033220"/>
    </source>
</evidence>
<feature type="region of interest" description="Disordered" evidence="7">
    <location>
        <begin position="1"/>
        <end position="30"/>
    </location>
</feature>
<dbReference type="CDD" id="cd11572">
    <property type="entry name" value="RlmI_M_like"/>
    <property type="match status" value="1"/>
</dbReference>
<dbReference type="InterPro" id="IPR036974">
    <property type="entry name" value="PUA_sf"/>
</dbReference>
<evidence type="ECO:0000259" key="8">
    <source>
        <dbReference type="Pfam" id="PF10672"/>
    </source>
</evidence>
<feature type="domain" description="RlmI-like PUA" evidence="9">
    <location>
        <begin position="374"/>
        <end position="439"/>
    </location>
</feature>
<dbReference type="InterPro" id="IPR015947">
    <property type="entry name" value="PUA-like_sf"/>
</dbReference>
<evidence type="ECO:0000256" key="5">
    <source>
        <dbReference type="ARBA" id="ARBA00022691"/>
    </source>
</evidence>
<dbReference type="SUPFAM" id="SSF53335">
    <property type="entry name" value="S-adenosyl-L-methionine-dependent methyltransferases"/>
    <property type="match status" value="1"/>
</dbReference>
<dbReference type="HOGENOM" id="CLU_018174_0_0_5"/>
<keyword evidence="4 10" id="KW-0808">Transferase</keyword>
<proteinExistence type="inferred from homology"/>
<accession>H6SJ52</accession>
<dbReference type="InterPro" id="IPR019614">
    <property type="entry name" value="SAM-dep_methyl-trfase"/>
</dbReference>
<dbReference type="Gene3D" id="3.30.750.80">
    <property type="entry name" value="RNA methyltransferase domain (HRMD) like"/>
    <property type="match status" value="1"/>
</dbReference>
<keyword evidence="11" id="KW-1185">Reference proteome</keyword>
<organism evidence="10 11">
    <name type="scientific">Pararhodospirillum photometricum DSM 122</name>
    <dbReference type="NCBI Taxonomy" id="1150469"/>
    <lineage>
        <taxon>Bacteria</taxon>
        <taxon>Pseudomonadati</taxon>
        <taxon>Pseudomonadota</taxon>
        <taxon>Alphaproteobacteria</taxon>
        <taxon>Rhodospirillales</taxon>
        <taxon>Rhodospirillaceae</taxon>
        <taxon>Pararhodospirillum</taxon>
    </lineage>
</organism>
<dbReference type="GO" id="GO:0008168">
    <property type="term" value="F:methyltransferase activity"/>
    <property type="evidence" value="ECO:0007669"/>
    <property type="project" value="UniProtKB-KW"/>
</dbReference>
<comment type="similarity">
    <text evidence="6">Belongs to the methyltransferase superfamily. RlmI family.</text>
</comment>
<evidence type="ECO:0000256" key="3">
    <source>
        <dbReference type="ARBA" id="ARBA00022603"/>
    </source>
</evidence>
<dbReference type="SUPFAM" id="SSF88697">
    <property type="entry name" value="PUA domain-like"/>
    <property type="match status" value="1"/>
</dbReference>
<feature type="compositionally biased region" description="Basic residues" evidence="7">
    <location>
        <begin position="210"/>
        <end position="224"/>
    </location>
</feature>
<dbReference type="Pfam" id="PF10672">
    <property type="entry name" value="Methyltrans_SAM"/>
    <property type="match status" value="1"/>
</dbReference>